<dbReference type="Proteomes" id="UP000217790">
    <property type="component" value="Unassembled WGS sequence"/>
</dbReference>
<name>A0A2H3CFU2_ARMGA</name>
<proteinExistence type="predicted"/>
<reference evidence="2" key="1">
    <citation type="journal article" date="2017" name="Nat. Ecol. Evol.">
        <title>Genome expansion and lineage-specific genetic innovations in the forest pathogenic fungi Armillaria.</title>
        <authorList>
            <person name="Sipos G."/>
            <person name="Prasanna A.N."/>
            <person name="Walter M.C."/>
            <person name="O'Connor E."/>
            <person name="Balint B."/>
            <person name="Krizsan K."/>
            <person name="Kiss B."/>
            <person name="Hess J."/>
            <person name="Varga T."/>
            <person name="Slot J."/>
            <person name="Riley R."/>
            <person name="Boka B."/>
            <person name="Rigling D."/>
            <person name="Barry K."/>
            <person name="Lee J."/>
            <person name="Mihaltcheva S."/>
            <person name="LaButti K."/>
            <person name="Lipzen A."/>
            <person name="Waldron R."/>
            <person name="Moloney N.M."/>
            <person name="Sperisen C."/>
            <person name="Kredics L."/>
            <person name="Vagvoelgyi C."/>
            <person name="Patrignani A."/>
            <person name="Fitzpatrick D."/>
            <person name="Nagy I."/>
            <person name="Doyle S."/>
            <person name="Anderson J.B."/>
            <person name="Grigoriev I.V."/>
            <person name="Gueldener U."/>
            <person name="Muensterkoetter M."/>
            <person name="Nagy L.G."/>
        </authorList>
    </citation>
    <scope>NUCLEOTIDE SEQUENCE [LARGE SCALE GENOMIC DNA]</scope>
    <source>
        <strain evidence="2">Ar21-2</strain>
    </source>
</reference>
<dbReference type="OrthoDB" id="2816594at2759"/>
<organism evidence="1 2">
    <name type="scientific">Armillaria gallica</name>
    <name type="common">Bulbous honey fungus</name>
    <name type="synonym">Armillaria bulbosa</name>
    <dbReference type="NCBI Taxonomy" id="47427"/>
    <lineage>
        <taxon>Eukaryota</taxon>
        <taxon>Fungi</taxon>
        <taxon>Dikarya</taxon>
        <taxon>Basidiomycota</taxon>
        <taxon>Agaricomycotina</taxon>
        <taxon>Agaricomycetes</taxon>
        <taxon>Agaricomycetidae</taxon>
        <taxon>Agaricales</taxon>
        <taxon>Marasmiineae</taxon>
        <taxon>Physalacriaceae</taxon>
        <taxon>Armillaria</taxon>
    </lineage>
</organism>
<dbReference type="OMA" id="AINHECR"/>
<evidence type="ECO:0000313" key="2">
    <source>
        <dbReference type="Proteomes" id="UP000217790"/>
    </source>
</evidence>
<dbReference type="InParanoid" id="A0A2H3CFU2"/>
<dbReference type="EMBL" id="KZ293751">
    <property type="protein sequence ID" value="PBK80184.1"/>
    <property type="molecule type" value="Genomic_DNA"/>
</dbReference>
<evidence type="ECO:0000313" key="1">
    <source>
        <dbReference type="EMBL" id="PBK80184.1"/>
    </source>
</evidence>
<dbReference type="AlphaFoldDB" id="A0A2H3CFU2"/>
<gene>
    <name evidence="1" type="ORF">ARMGADRAFT_1003264</name>
</gene>
<keyword evidence="2" id="KW-1185">Reference proteome</keyword>
<accession>A0A2H3CFU2</accession>
<protein>
    <submittedName>
        <fullName evidence="1">Uncharacterized protein</fullName>
    </submittedName>
</protein>
<sequence length="79" mass="9167">MCHRRISSTRFVCGHDTPHGDQRIDCRSSKCRYSSHHHAINHECRNSCRQWLRPSQNVVTKKSDSLCYHCKLDGGVQQS</sequence>